<keyword evidence="3" id="KW-0808">Transferase</keyword>
<feature type="transmembrane region" description="Helical" evidence="9">
    <location>
        <begin position="224"/>
        <end position="243"/>
    </location>
</feature>
<evidence type="ECO:0000256" key="8">
    <source>
        <dbReference type="SAM" id="MobiDB-lite"/>
    </source>
</evidence>
<feature type="transmembrane region" description="Helical" evidence="9">
    <location>
        <begin position="38"/>
        <end position="56"/>
    </location>
</feature>
<dbReference type="InterPro" id="IPR018584">
    <property type="entry name" value="GT87"/>
</dbReference>
<dbReference type="GO" id="GO:0005886">
    <property type="term" value="C:plasma membrane"/>
    <property type="evidence" value="ECO:0007669"/>
    <property type="project" value="UniProtKB-SubCell"/>
</dbReference>
<reference evidence="10 11" key="1">
    <citation type="submission" date="2020-08" db="EMBL/GenBank/DDBJ databases">
        <title>The Agave Microbiome: Exploring the role of microbial communities in plant adaptations to desert environments.</title>
        <authorList>
            <person name="Partida-Martinez L.P."/>
        </authorList>
    </citation>
    <scope>NUCLEOTIDE SEQUENCE [LARGE SCALE GENOMIC DNA]</scope>
    <source>
        <strain evidence="10 11">AS2.23</strain>
    </source>
</reference>
<dbReference type="EMBL" id="JACHVY010000004">
    <property type="protein sequence ID" value="MBB2902849.1"/>
    <property type="molecule type" value="Genomic_DNA"/>
</dbReference>
<comment type="similarity">
    <text evidence="7">Belongs to the glycosyltransferase 87 family.</text>
</comment>
<dbReference type="Proteomes" id="UP000533269">
    <property type="component" value="Unassembled WGS sequence"/>
</dbReference>
<evidence type="ECO:0000256" key="2">
    <source>
        <dbReference type="ARBA" id="ARBA00022475"/>
    </source>
</evidence>
<keyword evidence="5 9" id="KW-1133">Transmembrane helix</keyword>
<dbReference type="RefSeq" id="WP_183392539.1">
    <property type="nucleotide sequence ID" value="NZ_JACHVY010000004.1"/>
</dbReference>
<keyword evidence="4 9" id="KW-0812">Transmembrane</keyword>
<evidence type="ECO:0000313" key="11">
    <source>
        <dbReference type="Proteomes" id="UP000533269"/>
    </source>
</evidence>
<feature type="compositionally biased region" description="Basic and acidic residues" evidence="8">
    <location>
        <begin position="1"/>
        <end position="16"/>
    </location>
</feature>
<reference evidence="10 11" key="2">
    <citation type="submission" date="2020-08" db="EMBL/GenBank/DDBJ databases">
        <authorList>
            <person name="Partida-Martinez L."/>
            <person name="Huntemann M."/>
            <person name="Clum A."/>
            <person name="Wang J."/>
            <person name="Palaniappan K."/>
            <person name="Ritter S."/>
            <person name="Chen I.-M."/>
            <person name="Stamatis D."/>
            <person name="Reddy T."/>
            <person name="O'Malley R."/>
            <person name="Daum C."/>
            <person name="Shapiro N."/>
            <person name="Ivanova N."/>
            <person name="Kyrpides N."/>
            <person name="Woyke T."/>
        </authorList>
    </citation>
    <scope>NUCLEOTIDE SEQUENCE [LARGE SCALE GENOMIC DNA]</scope>
    <source>
        <strain evidence="10 11">AS2.23</strain>
    </source>
</reference>
<organism evidence="10 11">
    <name type="scientific">Kineococcus radiotolerans</name>
    <dbReference type="NCBI Taxonomy" id="131568"/>
    <lineage>
        <taxon>Bacteria</taxon>
        <taxon>Bacillati</taxon>
        <taxon>Actinomycetota</taxon>
        <taxon>Actinomycetes</taxon>
        <taxon>Kineosporiales</taxon>
        <taxon>Kineosporiaceae</taxon>
        <taxon>Kineococcus</taxon>
    </lineage>
</organism>
<evidence type="ECO:0000256" key="1">
    <source>
        <dbReference type="ARBA" id="ARBA00004651"/>
    </source>
</evidence>
<dbReference type="Pfam" id="PF09594">
    <property type="entry name" value="GT87"/>
    <property type="match status" value="1"/>
</dbReference>
<accession>A0A7W4TPR4</accession>
<evidence type="ECO:0000256" key="6">
    <source>
        <dbReference type="ARBA" id="ARBA00023136"/>
    </source>
</evidence>
<feature type="region of interest" description="Disordered" evidence="8">
    <location>
        <begin position="1"/>
        <end position="24"/>
    </location>
</feature>
<evidence type="ECO:0000256" key="7">
    <source>
        <dbReference type="ARBA" id="ARBA00024033"/>
    </source>
</evidence>
<name>A0A7W4TPR4_KINRA</name>
<comment type="subcellular location">
    <subcellularLocation>
        <location evidence="1">Cell membrane</location>
        <topology evidence="1">Multi-pass membrane protein</topology>
    </subcellularLocation>
</comment>
<gene>
    <name evidence="10" type="ORF">FHR75_003685</name>
</gene>
<keyword evidence="2" id="KW-1003">Cell membrane</keyword>
<dbReference type="AlphaFoldDB" id="A0A7W4TPR4"/>
<dbReference type="GO" id="GO:0016758">
    <property type="term" value="F:hexosyltransferase activity"/>
    <property type="evidence" value="ECO:0007669"/>
    <property type="project" value="InterPro"/>
</dbReference>
<evidence type="ECO:0000256" key="4">
    <source>
        <dbReference type="ARBA" id="ARBA00022692"/>
    </source>
</evidence>
<feature type="transmembrane region" description="Helical" evidence="9">
    <location>
        <begin position="109"/>
        <end position="129"/>
    </location>
</feature>
<keyword evidence="6 9" id="KW-0472">Membrane</keyword>
<evidence type="ECO:0000256" key="5">
    <source>
        <dbReference type="ARBA" id="ARBA00022989"/>
    </source>
</evidence>
<proteinExistence type="inferred from homology"/>
<sequence>MIRGRRLPDRPPREDTPIATGSHAGSSRLLDSLLRHRFALTWAVATLSVVVHITVFQPPGDWNYFELFSRWVQTRPGQSLDFFAANPSTWIGPLVLIACAPLAQLPATVAVWVVALLLVTALPVCLRLLERTAIETGIPDGRRLHAVSAAGGLLAIVCWQELSVTFVHPEDALVAVLGCCALLAVVRRRPWVAAVCLGLAASGKPWAVGLLAVVLAAGTGRRRWAALTLGGLLAVGPWLPFVLGAPDTVEALRTASNTVVPGSPMGQFGYADGAFPWFTRPLQFGAVFAGAALAVRAGRLDLVLVAGVGARLATEPQLWSYYWATLVVGALAADLLSRRRVPLWTTGAVLVGYELPRIVDVTPNTMALLQAGPLLVVLAVLAWGVLRERVRVPELRRLERATG</sequence>
<evidence type="ECO:0000256" key="9">
    <source>
        <dbReference type="SAM" id="Phobius"/>
    </source>
</evidence>
<evidence type="ECO:0000256" key="3">
    <source>
        <dbReference type="ARBA" id="ARBA00022679"/>
    </source>
</evidence>
<feature type="transmembrane region" description="Helical" evidence="9">
    <location>
        <begin position="365"/>
        <end position="386"/>
    </location>
</feature>
<feature type="transmembrane region" description="Helical" evidence="9">
    <location>
        <begin position="319"/>
        <end position="336"/>
    </location>
</feature>
<evidence type="ECO:0000313" key="10">
    <source>
        <dbReference type="EMBL" id="MBB2902849.1"/>
    </source>
</evidence>
<comment type="caution">
    <text evidence="10">The sequence shown here is derived from an EMBL/GenBank/DDBJ whole genome shotgun (WGS) entry which is preliminary data.</text>
</comment>
<protein>
    <submittedName>
        <fullName evidence="10">Uncharacterized protein</fullName>
    </submittedName>
</protein>
<feature type="transmembrane region" description="Helical" evidence="9">
    <location>
        <begin position="191"/>
        <end position="217"/>
    </location>
</feature>